<comment type="subcellular location">
    <subcellularLocation>
        <location evidence="1">Nucleus</location>
        <location evidence="1">Nuclear pore complex</location>
    </subcellularLocation>
</comment>
<dbReference type="GO" id="GO:0017056">
    <property type="term" value="F:structural constituent of nuclear pore"/>
    <property type="evidence" value="ECO:0007669"/>
    <property type="project" value="InterPro"/>
</dbReference>
<proteinExistence type="predicted"/>
<dbReference type="AlphaFoldDB" id="A0A4S9D056"/>
<evidence type="ECO:0000256" key="5">
    <source>
        <dbReference type="ARBA" id="ARBA00023010"/>
    </source>
</evidence>
<keyword evidence="2" id="KW-0813">Transport</keyword>
<protein>
    <recommendedName>
        <fullName evidence="10">Nucleoporin NUP49/NSP49</fullName>
    </recommendedName>
</protein>
<feature type="compositionally biased region" description="Low complexity" evidence="8">
    <location>
        <begin position="50"/>
        <end position="60"/>
    </location>
</feature>
<feature type="compositionally biased region" description="Low complexity" evidence="8">
    <location>
        <begin position="123"/>
        <end position="171"/>
    </location>
</feature>
<feature type="compositionally biased region" description="Polar residues" evidence="8">
    <location>
        <begin position="220"/>
        <end position="236"/>
    </location>
</feature>
<evidence type="ECO:0000256" key="6">
    <source>
        <dbReference type="ARBA" id="ARBA00023132"/>
    </source>
</evidence>
<dbReference type="GO" id="GO:0005643">
    <property type="term" value="C:nuclear pore"/>
    <property type="evidence" value="ECO:0007669"/>
    <property type="project" value="UniProtKB-SubCell"/>
</dbReference>
<dbReference type="Pfam" id="PF21121">
    <property type="entry name" value="Nup49_C"/>
    <property type="match status" value="1"/>
</dbReference>
<evidence type="ECO:0000256" key="3">
    <source>
        <dbReference type="ARBA" id="ARBA00022816"/>
    </source>
</evidence>
<evidence type="ECO:0000256" key="1">
    <source>
        <dbReference type="ARBA" id="ARBA00004567"/>
    </source>
</evidence>
<keyword evidence="7" id="KW-0539">Nucleus</keyword>
<dbReference type="PANTHER" id="PTHR13437">
    <property type="entry name" value="NUCLEOPORIN P58/P45 NUCLEOPORIN-LIKE PROTEIN 1"/>
    <property type="match status" value="1"/>
</dbReference>
<dbReference type="GO" id="GO:0051028">
    <property type="term" value="P:mRNA transport"/>
    <property type="evidence" value="ECO:0007669"/>
    <property type="project" value="UniProtKB-KW"/>
</dbReference>
<keyword evidence="3" id="KW-0509">mRNA transport</keyword>
<evidence type="ECO:0000256" key="4">
    <source>
        <dbReference type="ARBA" id="ARBA00022927"/>
    </source>
</evidence>
<evidence type="ECO:0000256" key="7">
    <source>
        <dbReference type="ARBA" id="ARBA00023242"/>
    </source>
</evidence>
<keyword evidence="6" id="KW-0906">Nuclear pore complex</keyword>
<feature type="compositionally biased region" description="Polar residues" evidence="8">
    <location>
        <begin position="61"/>
        <end position="70"/>
    </location>
</feature>
<evidence type="ECO:0008006" key="10">
    <source>
        <dbReference type="Google" id="ProtNLM"/>
    </source>
</evidence>
<keyword evidence="5" id="KW-0811">Translocation</keyword>
<keyword evidence="4" id="KW-0653">Protein transport</keyword>
<feature type="compositionally biased region" description="Low complexity" evidence="8">
    <location>
        <begin position="72"/>
        <end position="85"/>
    </location>
</feature>
<dbReference type="Pfam" id="PF13634">
    <property type="entry name" value="Nucleoporin_FG"/>
    <property type="match status" value="1"/>
</dbReference>
<sequence>MAFGRSNSLSLNTGAANSLLYTPLAQQAIFNMRRSAITFLPGALTIAPSSSGGNTTASNTQQQQPNTTGLFGQAPAASSQPQQSGGLFGASTATSQPQQSGGLFGNTSAAPAAKPTLSLFGNTQSSTPTSQPQQQQSGGLFGGATANNNNTSTTGGLFGGTTANNTTSNTGGLFGGAAANNTSSNTGGMFGGSTQNQAQPQNNNAGLFGAPKPAPPGLFGSSTAQQSNNNFGSSLLNPLGGSTVRPLAGSLTMGQGNTAQSSTQPGVKIDLSNLRPTTRFSDLHDDLKKQIEFIETSIRKQENYATQCEAMIVGHAANVESIKPDVDLIQNKIETVELALENDGAAIANAKELVQRDAGDLIRVARMAENLQLPQQYHYGRSSRPSTTDDEYDIDLVGYFGKQAEVMQKTLDTYTSHLAEIEAHLRVVEGSTVQQAHQLTAQRTGGRAGNSSDNVRELAETLRGFESGILGAAGLVGSCREGVNELILGKIGGDPRESVGYGGRKSVRF</sequence>
<feature type="compositionally biased region" description="Low complexity" evidence="8">
    <location>
        <begin position="195"/>
        <end position="205"/>
    </location>
</feature>
<dbReference type="GO" id="GO:0015031">
    <property type="term" value="P:protein transport"/>
    <property type="evidence" value="ECO:0007669"/>
    <property type="project" value="UniProtKB-KW"/>
</dbReference>
<dbReference type="InterPro" id="IPR024882">
    <property type="entry name" value="NUP58/p45/49"/>
</dbReference>
<accession>A0A4S9D056</accession>
<name>A0A4S9D056_AURPU</name>
<comment type="caution">
    <text evidence="9">The sequence shown here is derived from an EMBL/GenBank/DDBJ whole genome shotgun (WGS) entry which is preliminary data.</text>
</comment>
<dbReference type="PANTHER" id="PTHR13437:SF2">
    <property type="entry name" value="NUCLEOPORIN P58_P45"/>
    <property type="match status" value="1"/>
</dbReference>
<evidence type="ECO:0000256" key="8">
    <source>
        <dbReference type="SAM" id="MobiDB-lite"/>
    </source>
</evidence>
<evidence type="ECO:0000256" key="2">
    <source>
        <dbReference type="ARBA" id="ARBA00022448"/>
    </source>
</evidence>
<dbReference type="InterPro" id="IPR025574">
    <property type="entry name" value="Nucleoporin_FG_rpt"/>
</dbReference>
<evidence type="ECO:0000313" key="9">
    <source>
        <dbReference type="EMBL" id="THX13369.1"/>
    </source>
</evidence>
<dbReference type="EMBL" id="QZAS01000010">
    <property type="protein sequence ID" value="THX13369.1"/>
    <property type="molecule type" value="Genomic_DNA"/>
</dbReference>
<feature type="compositionally biased region" description="Polar residues" evidence="8">
    <location>
        <begin position="91"/>
        <end position="109"/>
    </location>
</feature>
<gene>
    <name evidence="9" type="ORF">D6D13_03830</name>
</gene>
<feature type="region of interest" description="Disordered" evidence="8">
    <location>
        <begin position="50"/>
        <end position="238"/>
    </location>
</feature>
<organism evidence="9">
    <name type="scientific">Aureobasidium pullulans</name>
    <name type="common">Black yeast</name>
    <name type="synonym">Pullularia pullulans</name>
    <dbReference type="NCBI Taxonomy" id="5580"/>
    <lineage>
        <taxon>Eukaryota</taxon>
        <taxon>Fungi</taxon>
        <taxon>Dikarya</taxon>
        <taxon>Ascomycota</taxon>
        <taxon>Pezizomycotina</taxon>
        <taxon>Dothideomycetes</taxon>
        <taxon>Dothideomycetidae</taxon>
        <taxon>Dothideales</taxon>
        <taxon>Saccotheciaceae</taxon>
        <taxon>Aureobasidium</taxon>
    </lineage>
</organism>
<dbReference type="GO" id="GO:0008139">
    <property type="term" value="F:nuclear localization sequence binding"/>
    <property type="evidence" value="ECO:0007669"/>
    <property type="project" value="InterPro"/>
</dbReference>
<reference evidence="9" key="1">
    <citation type="submission" date="2018-10" db="EMBL/GenBank/DDBJ databases">
        <title>Fifty Aureobasidium pullulans genomes reveal a recombining polyextremotolerant generalist.</title>
        <authorList>
            <person name="Gostincar C."/>
            <person name="Turk M."/>
            <person name="Zajc J."/>
            <person name="Gunde-Cimerman N."/>
        </authorList>
    </citation>
    <scope>NUCLEOTIDE SEQUENCE [LARGE SCALE GENOMIC DNA]</scope>
    <source>
        <strain evidence="9">EXF-10085</strain>
    </source>
</reference>